<dbReference type="GO" id="GO:0030866">
    <property type="term" value="P:cortical actin cytoskeleton organization"/>
    <property type="evidence" value="ECO:0007669"/>
    <property type="project" value="TreeGrafter"/>
</dbReference>
<protein>
    <submittedName>
        <fullName evidence="8">Formin 1</fullName>
    </submittedName>
</protein>
<dbReference type="GO" id="GO:0008017">
    <property type="term" value="F:microtubule binding"/>
    <property type="evidence" value="ECO:0007669"/>
    <property type="project" value="InterPro"/>
</dbReference>
<feature type="compositionally biased region" description="Polar residues" evidence="6">
    <location>
        <begin position="257"/>
        <end position="266"/>
    </location>
</feature>
<evidence type="ECO:0000256" key="5">
    <source>
        <dbReference type="SAM" id="Coils"/>
    </source>
</evidence>
<feature type="compositionally biased region" description="Basic and acidic residues" evidence="6">
    <location>
        <begin position="281"/>
        <end position="296"/>
    </location>
</feature>
<feature type="compositionally biased region" description="Basic and acidic residues" evidence="6">
    <location>
        <begin position="488"/>
        <end position="505"/>
    </location>
</feature>
<keyword evidence="3 5" id="KW-0175">Coiled coil</keyword>
<evidence type="ECO:0000256" key="2">
    <source>
        <dbReference type="ARBA" id="ARBA00005271"/>
    </source>
</evidence>
<feature type="compositionally biased region" description="Polar residues" evidence="6">
    <location>
        <begin position="357"/>
        <end position="369"/>
    </location>
</feature>
<dbReference type="SMART" id="SM00498">
    <property type="entry name" value="FH2"/>
    <property type="match status" value="1"/>
</dbReference>
<comment type="subcellular location">
    <subcellularLocation>
        <location evidence="1">Nucleus</location>
    </subcellularLocation>
</comment>
<evidence type="ECO:0000313" key="8">
    <source>
        <dbReference type="Ensembl" id="ENSGACP00000048255.1"/>
    </source>
</evidence>
<feature type="compositionally biased region" description="Low complexity" evidence="6">
    <location>
        <begin position="379"/>
        <end position="394"/>
    </location>
</feature>
<comment type="similarity">
    <text evidence="2">Belongs to the formin homology family. Cappuccino subfamily.</text>
</comment>
<feature type="coiled-coil region" evidence="5">
    <location>
        <begin position="1272"/>
        <end position="1299"/>
    </location>
</feature>
<feature type="compositionally biased region" description="Low complexity" evidence="6">
    <location>
        <begin position="477"/>
        <end position="486"/>
    </location>
</feature>
<dbReference type="InterPro" id="IPR042201">
    <property type="entry name" value="FH2_Formin_sf"/>
</dbReference>
<feature type="compositionally biased region" description="Pro residues" evidence="6">
    <location>
        <begin position="760"/>
        <end position="862"/>
    </location>
</feature>
<dbReference type="FunFam" id="1.20.58.2220:FF:000005">
    <property type="entry name" value="Formin 1"/>
    <property type="match status" value="1"/>
</dbReference>
<evidence type="ECO:0000313" key="9">
    <source>
        <dbReference type="Proteomes" id="UP000007635"/>
    </source>
</evidence>
<dbReference type="GO" id="GO:0051015">
    <property type="term" value="F:actin filament binding"/>
    <property type="evidence" value="ECO:0007669"/>
    <property type="project" value="TreeGrafter"/>
</dbReference>
<dbReference type="Ensembl" id="ENSGACT00000063585.1">
    <property type="protein sequence ID" value="ENSGACP00000048255.1"/>
    <property type="gene ID" value="ENSGACG00000006086.2"/>
</dbReference>
<dbReference type="PROSITE" id="PS51444">
    <property type="entry name" value="FH2"/>
    <property type="match status" value="1"/>
</dbReference>
<feature type="region of interest" description="Disordered" evidence="6">
    <location>
        <begin position="46"/>
        <end position="98"/>
    </location>
</feature>
<dbReference type="PANTHER" id="PTHR45920:SF7">
    <property type="entry name" value="FORMIN-G"/>
    <property type="match status" value="1"/>
</dbReference>
<dbReference type="SUPFAM" id="SSF101447">
    <property type="entry name" value="Formin homology 2 domain (FH2 domain)"/>
    <property type="match status" value="1"/>
</dbReference>
<dbReference type="GeneTree" id="ENSGT00940000154289"/>
<name>A0AAQ4QAP4_GASAC</name>
<dbReference type="GO" id="GO:0005634">
    <property type="term" value="C:nucleus"/>
    <property type="evidence" value="ECO:0007669"/>
    <property type="project" value="UniProtKB-SubCell"/>
</dbReference>
<feature type="compositionally biased region" description="Basic and acidic residues" evidence="6">
    <location>
        <begin position="547"/>
        <end position="583"/>
    </location>
</feature>
<feature type="compositionally biased region" description="Basic and acidic residues" evidence="6">
    <location>
        <begin position="235"/>
        <end position="246"/>
    </location>
</feature>
<feature type="region of interest" description="Disordered" evidence="6">
    <location>
        <begin position="198"/>
        <end position="403"/>
    </location>
</feature>
<feature type="compositionally biased region" description="Basic and acidic residues" evidence="6">
    <location>
        <begin position="61"/>
        <end position="75"/>
    </location>
</feature>
<reference evidence="8" key="3">
    <citation type="submission" date="2025-09" db="UniProtKB">
        <authorList>
            <consortium name="Ensembl"/>
        </authorList>
    </citation>
    <scope>IDENTIFICATION</scope>
</reference>
<feature type="compositionally biased region" description="Polar residues" evidence="6">
    <location>
        <begin position="590"/>
        <end position="600"/>
    </location>
</feature>
<evidence type="ECO:0000256" key="4">
    <source>
        <dbReference type="ARBA" id="ARBA00023242"/>
    </source>
</evidence>
<dbReference type="GO" id="GO:0005737">
    <property type="term" value="C:cytoplasm"/>
    <property type="evidence" value="ECO:0007669"/>
    <property type="project" value="UniProtKB-ARBA"/>
</dbReference>
<feature type="compositionally biased region" description="Low complexity" evidence="6">
    <location>
        <begin position="297"/>
        <end position="315"/>
    </location>
</feature>
<dbReference type="GO" id="GO:0045010">
    <property type="term" value="P:actin nucleation"/>
    <property type="evidence" value="ECO:0007669"/>
    <property type="project" value="InterPro"/>
</dbReference>
<dbReference type="InterPro" id="IPR001265">
    <property type="entry name" value="Formin_Cappuccino_subfam"/>
</dbReference>
<evidence type="ECO:0000256" key="1">
    <source>
        <dbReference type="ARBA" id="ARBA00004123"/>
    </source>
</evidence>
<feature type="compositionally biased region" description="Basic and acidic residues" evidence="6">
    <location>
        <begin position="464"/>
        <end position="476"/>
    </location>
</feature>
<organism evidence="8 9">
    <name type="scientific">Gasterosteus aculeatus aculeatus</name>
    <name type="common">three-spined stickleback</name>
    <dbReference type="NCBI Taxonomy" id="481459"/>
    <lineage>
        <taxon>Eukaryota</taxon>
        <taxon>Metazoa</taxon>
        <taxon>Chordata</taxon>
        <taxon>Craniata</taxon>
        <taxon>Vertebrata</taxon>
        <taxon>Euteleostomi</taxon>
        <taxon>Actinopterygii</taxon>
        <taxon>Neopterygii</taxon>
        <taxon>Teleostei</taxon>
        <taxon>Neoteleostei</taxon>
        <taxon>Acanthomorphata</taxon>
        <taxon>Eupercaria</taxon>
        <taxon>Perciformes</taxon>
        <taxon>Cottioidei</taxon>
        <taxon>Gasterosteales</taxon>
        <taxon>Gasterosteidae</taxon>
        <taxon>Gasterosteus</taxon>
    </lineage>
</organism>
<dbReference type="PANTHER" id="PTHR45920">
    <property type="entry name" value="FORMIN HOMOLOGY 2 DOMAIN CONTAINING, ISOFORM I"/>
    <property type="match status" value="1"/>
</dbReference>
<reference evidence="8 9" key="1">
    <citation type="journal article" date="2021" name="G3 (Bethesda)">
        <title>Improved contiguity of the threespine stickleback genome using long-read sequencing.</title>
        <authorList>
            <person name="Nath S."/>
            <person name="Shaw D.E."/>
            <person name="White M.A."/>
        </authorList>
    </citation>
    <scope>NUCLEOTIDE SEQUENCE [LARGE SCALE GENOMIC DNA]</scope>
    <source>
        <strain evidence="8 9">Lake Benthic</strain>
    </source>
</reference>
<dbReference type="InterPro" id="IPR015425">
    <property type="entry name" value="FH2_Formin"/>
</dbReference>
<evidence type="ECO:0000256" key="3">
    <source>
        <dbReference type="ARBA" id="ARBA00023054"/>
    </source>
</evidence>
<feature type="region of interest" description="Disordered" evidence="6">
    <location>
        <begin position="122"/>
        <end position="145"/>
    </location>
</feature>
<proteinExistence type="inferred from homology"/>
<sequence>MDGLSDNSDGAAKPTGSSLKNVFSSIFSRDTHASSDESAVLTSFKELSDNGNLLPEGDPTAETKMEEDLQEDVHQDNGTAFCDTGQSPESLVAGEGSSDQVKAAVGASLDEDLVQVSCVETYSDEEENEDAGAARGSTGLLKPTLLEEVDDNKVGHGDEIKDGTGAECQATVLTTQRVTERSRIEAILYSGRFVSRSNARKPLSSSLSKRAIGRSPKEGKPTASLDVGTSGTGENSKDNVGKDGGKEIAGVDVYPSVPSTISGQQASRHDAEAPLLIDLNNTHELRDEAEVGDEKPSSSQVSSSVTSTPETPEASIQSISGPEEQSETVGIPNHPTGIKNPMPLSSSPEESQGDIKPSSSPPSQRTTAPKTPDTPPLAPSTASSTNSSPSRGTPLSSPPSFQMPALFSGLRVMKMGATGEDRGTVSEIKQREKDADLALLSLKKTVNKAKLIPEQKTVISPAKKRAEPKPVVETKSSKMLSQLLSLETEPKKSDVGPDGVPEHSRKGSGNGEEVLRGPESSTPPKEKKNTSDQAYETFRSIFGPKTVKKDKLEEVDVEAVKKKIKNDKENLRSIFERASKSPGKELSSAPEANTELTSPTDSEDRTPGRLQAVWPPPKTKDEEEKVGLKYTEAEHQAALLQLKRECKDDLERMHSDYELQIFQLRGEHAVSTSHLEEVIGKMRSDQGCSTGRERGELRDAAVSTEDDLAPRTFRNVSIQTDRETFVKSPEGHGGGPAQSPNQNVPKKLNLESIGLNLKAAPPPPPPPPPPLPPGLLGPAPPPPPPPPFPGTTAPPPPPPPPPPPLPGFAGAPPPPPPPPPPPFPGGGPPPPPPPPPPPGLPGAGPPPPPPPPGGGPPPPPPMGGFSFVQMVEKAPRKVAIEPACPMKPLYWTRIQIEDNNNNTLWGSLEEPNIVNANEFEDLFSKATLQTKKKPLSDTFEKKAKTKKIIKLLDSKRSQAVAILISSLHLEMKDIQQAVLTVDNSVVDLETIEALYENRATSEEMVKITKHYENSKEEEVKLLDKPEQFLYELSQIPDFAGRAHCIIFQSVFHDTISSIRRKVEIVSNVSKELLDSNALRDVMGLVLAFGNYMNGGNRTRGQADGFGLEILPKLKDVKSRDNRINLVDYVVLYYLRNFDTHAGTEKSVFPMPEPQDFFQAAQVKFEDLTKDSRKLKKDLTACEKTMQKICANPSEEFLQPFKEKMEGFISAAQKEHSAEEDRLNAAQRSFQDMASYYGVKPKSGEKDVSPGLVFMLWYEFCNDFKNAWTRQSKNISKERLKEAQENIKKITAEKRVETKKINANSLKERLRQKEAGVSSS</sequence>
<dbReference type="Gene3D" id="1.20.58.2220">
    <property type="entry name" value="Formin, FH2 domain"/>
    <property type="match status" value="1"/>
</dbReference>
<keyword evidence="4" id="KW-0539">Nucleus</keyword>
<feature type="region of interest" description="Disordered" evidence="6">
    <location>
        <begin position="449"/>
        <end position="626"/>
    </location>
</feature>
<keyword evidence="9" id="KW-1185">Reference proteome</keyword>
<dbReference type="Proteomes" id="UP000007635">
    <property type="component" value="Chromosome XV"/>
</dbReference>
<feature type="region of interest" description="Disordered" evidence="6">
    <location>
        <begin position="683"/>
        <end position="866"/>
    </location>
</feature>
<dbReference type="PRINTS" id="PR00828">
    <property type="entry name" value="FORMIN"/>
</dbReference>
<evidence type="ECO:0000259" key="7">
    <source>
        <dbReference type="PROSITE" id="PS51444"/>
    </source>
</evidence>
<dbReference type="GO" id="GO:0005884">
    <property type="term" value="C:actin filament"/>
    <property type="evidence" value="ECO:0007669"/>
    <property type="project" value="InterPro"/>
</dbReference>
<evidence type="ECO:0000256" key="6">
    <source>
        <dbReference type="SAM" id="MobiDB-lite"/>
    </source>
</evidence>
<feature type="domain" description="FH2" evidence="7">
    <location>
        <begin position="876"/>
        <end position="1289"/>
    </location>
</feature>
<reference evidence="8" key="2">
    <citation type="submission" date="2025-08" db="UniProtKB">
        <authorList>
            <consortium name="Ensembl"/>
        </authorList>
    </citation>
    <scope>IDENTIFICATION</scope>
</reference>
<accession>A0AAQ4QAP4</accession>
<dbReference type="Pfam" id="PF02181">
    <property type="entry name" value="FH2"/>
    <property type="match status" value="1"/>
</dbReference>